<dbReference type="InterPro" id="IPR036047">
    <property type="entry name" value="F-box-like_dom_sf"/>
</dbReference>
<dbReference type="VEuPathDB" id="FungiDB:ASPGLDRAFT_53152"/>
<sequence>MDIPIELIVYVFANISPPDVLSLAATCRKHCDVWQQHTNTIYNLISHTIQCEHDARRLLADQGILPVESAMTVPGFLQLRRNAHVIEKIVDKFGYKFIVPICCHLVDPVDYGFYGGGPRPPYLTPTERPRFIRIVYRIWELFLLSSDARHQRLKSYKMKDLLSLEDIGPGYEPQPIDVITSVIMAEEEQPNGIGLAIPKIDYKIYVDEILNKVRDAIDHASQYAYGCSYQEFHGWDEGGWWRGPISLVDDCHPIFKDILINAEDTIGERWVPVDEVWYDTSDGEIMD</sequence>
<feature type="domain" description="F-box" evidence="1">
    <location>
        <begin position="1"/>
        <end position="45"/>
    </location>
</feature>
<dbReference type="InterPro" id="IPR001810">
    <property type="entry name" value="F-box_dom"/>
</dbReference>
<dbReference type="PROSITE" id="PS50181">
    <property type="entry name" value="FBOX"/>
    <property type="match status" value="1"/>
</dbReference>
<dbReference type="Proteomes" id="UP000184300">
    <property type="component" value="Unassembled WGS sequence"/>
</dbReference>
<dbReference type="GeneID" id="34464175"/>
<dbReference type="SUPFAM" id="SSF81383">
    <property type="entry name" value="F-box domain"/>
    <property type="match status" value="1"/>
</dbReference>
<gene>
    <name evidence="2" type="ORF">ASPGLDRAFT_53152</name>
</gene>
<keyword evidence="3" id="KW-1185">Reference proteome</keyword>
<proteinExistence type="predicted"/>
<evidence type="ECO:0000313" key="3">
    <source>
        <dbReference type="Proteomes" id="UP000184300"/>
    </source>
</evidence>
<accession>A0A1L9V4V1</accession>
<reference evidence="3" key="1">
    <citation type="journal article" date="2017" name="Genome Biol.">
        <title>Comparative genomics reveals high biological diversity and specific adaptations in the industrially and medically important fungal genus Aspergillus.</title>
        <authorList>
            <person name="de Vries R.P."/>
            <person name="Riley R."/>
            <person name="Wiebenga A."/>
            <person name="Aguilar-Osorio G."/>
            <person name="Amillis S."/>
            <person name="Uchima C.A."/>
            <person name="Anderluh G."/>
            <person name="Asadollahi M."/>
            <person name="Askin M."/>
            <person name="Barry K."/>
            <person name="Battaglia E."/>
            <person name="Bayram O."/>
            <person name="Benocci T."/>
            <person name="Braus-Stromeyer S.A."/>
            <person name="Caldana C."/>
            <person name="Canovas D."/>
            <person name="Cerqueira G.C."/>
            <person name="Chen F."/>
            <person name="Chen W."/>
            <person name="Choi C."/>
            <person name="Clum A."/>
            <person name="Dos Santos R.A."/>
            <person name="Damasio A.R."/>
            <person name="Diallinas G."/>
            <person name="Emri T."/>
            <person name="Fekete E."/>
            <person name="Flipphi M."/>
            <person name="Freyberg S."/>
            <person name="Gallo A."/>
            <person name="Gournas C."/>
            <person name="Habgood R."/>
            <person name="Hainaut M."/>
            <person name="Harispe M.L."/>
            <person name="Henrissat B."/>
            <person name="Hilden K.S."/>
            <person name="Hope R."/>
            <person name="Hossain A."/>
            <person name="Karabika E."/>
            <person name="Karaffa L."/>
            <person name="Karanyi Z."/>
            <person name="Krasevec N."/>
            <person name="Kuo A."/>
            <person name="Kusch H."/>
            <person name="LaButti K."/>
            <person name="Lagendijk E.L."/>
            <person name="Lapidus A."/>
            <person name="Levasseur A."/>
            <person name="Lindquist E."/>
            <person name="Lipzen A."/>
            <person name="Logrieco A.F."/>
            <person name="MacCabe A."/>
            <person name="Maekelae M.R."/>
            <person name="Malavazi I."/>
            <person name="Melin P."/>
            <person name="Meyer V."/>
            <person name="Mielnichuk N."/>
            <person name="Miskei M."/>
            <person name="Molnar A.P."/>
            <person name="Mule G."/>
            <person name="Ngan C.Y."/>
            <person name="Orejas M."/>
            <person name="Orosz E."/>
            <person name="Ouedraogo J.P."/>
            <person name="Overkamp K.M."/>
            <person name="Park H.-S."/>
            <person name="Perrone G."/>
            <person name="Piumi F."/>
            <person name="Punt P.J."/>
            <person name="Ram A.F."/>
            <person name="Ramon A."/>
            <person name="Rauscher S."/>
            <person name="Record E."/>
            <person name="Riano-Pachon D.M."/>
            <person name="Robert V."/>
            <person name="Roehrig J."/>
            <person name="Ruller R."/>
            <person name="Salamov A."/>
            <person name="Salih N.S."/>
            <person name="Samson R.A."/>
            <person name="Sandor E."/>
            <person name="Sanguinetti M."/>
            <person name="Schuetze T."/>
            <person name="Sepcic K."/>
            <person name="Shelest E."/>
            <person name="Sherlock G."/>
            <person name="Sophianopoulou V."/>
            <person name="Squina F.M."/>
            <person name="Sun H."/>
            <person name="Susca A."/>
            <person name="Todd R.B."/>
            <person name="Tsang A."/>
            <person name="Unkles S.E."/>
            <person name="van de Wiele N."/>
            <person name="van Rossen-Uffink D."/>
            <person name="Oliveira J.V."/>
            <person name="Vesth T.C."/>
            <person name="Visser J."/>
            <person name="Yu J.-H."/>
            <person name="Zhou M."/>
            <person name="Andersen M.R."/>
            <person name="Archer D.B."/>
            <person name="Baker S.E."/>
            <person name="Benoit I."/>
            <person name="Brakhage A.A."/>
            <person name="Braus G.H."/>
            <person name="Fischer R."/>
            <person name="Frisvad J.C."/>
            <person name="Goldman G.H."/>
            <person name="Houbraken J."/>
            <person name="Oakley B."/>
            <person name="Pocsi I."/>
            <person name="Scazzocchio C."/>
            <person name="Seiboth B."/>
            <person name="vanKuyk P.A."/>
            <person name="Wortman J."/>
            <person name="Dyer P.S."/>
            <person name="Grigoriev I.V."/>
        </authorList>
    </citation>
    <scope>NUCLEOTIDE SEQUENCE [LARGE SCALE GENOMIC DNA]</scope>
    <source>
        <strain evidence="3">CBS 516.65</strain>
    </source>
</reference>
<organism evidence="2 3">
    <name type="scientific">Aspergillus glaucus CBS 516.65</name>
    <dbReference type="NCBI Taxonomy" id="1160497"/>
    <lineage>
        <taxon>Eukaryota</taxon>
        <taxon>Fungi</taxon>
        <taxon>Dikarya</taxon>
        <taxon>Ascomycota</taxon>
        <taxon>Pezizomycotina</taxon>
        <taxon>Eurotiomycetes</taxon>
        <taxon>Eurotiomycetidae</taxon>
        <taxon>Eurotiales</taxon>
        <taxon>Aspergillaceae</taxon>
        <taxon>Aspergillus</taxon>
        <taxon>Aspergillus subgen. Aspergillus</taxon>
    </lineage>
</organism>
<protein>
    <recommendedName>
        <fullName evidence="1">F-box domain-containing protein</fullName>
    </recommendedName>
</protein>
<evidence type="ECO:0000313" key="2">
    <source>
        <dbReference type="EMBL" id="OJJ78965.1"/>
    </source>
</evidence>
<dbReference type="RefSeq" id="XP_022395663.1">
    <property type="nucleotide sequence ID" value="XM_022547914.1"/>
</dbReference>
<dbReference type="AlphaFoldDB" id="A0A1L9V4V1"/>
<evidence type="ECO:0000259" key="1">
    <source>
        <dbReference type="PROSITE" id="PS50181"/>
    </source>
</evidence>
<dbReference type="OrthoDB" id="5365320at2759"/>
<dbReference type="CDD" id="cd09917">
    <property type="entry name" value="F-box_SF"/>
    <property type="match status" value="1"/>
</dbReference>
<dbReference type="EMBL" id="KV878924">
    <property type="protein sequence ID" value="OJJ78965.1"/>
    <property type="molecule type" value="Genomic_DNA"/>
</dbReference>
<name>A0A1L9V4V1_ASPGL</name>